<dbReference type="Gene3D" id="3.30.710.10">
    <property type="entry name" value="Potassium Channel Kv1.1, Chain A"/>
    <property type="match status" value="1"/>
</dbReference>
<dbReference type="InterPro" id="IPR015915">
    <property type="entry name" value="Kelch-typ_b-propeller"/>
</dbReference>
<dbReference type="AlphaFoldDB" id="A0A9J6FD40"/>
<dbReference type="Pfam" id="PF01344">
    <property type="entry name" value="Kelch_1"/>
    <property type="match status" value="1"/>
</dbReference>
<proteinExistence type="predicted"/>
<accession>A0A9J6FD40</accession>
<dbReference type="VEuPathDB" id="VectorBase:HLOH_045431"/>
<evidence type="ECO:0000256" key="1">
    <source>
        <dbReference type="ARBA" id="ARBA00022441"/>
    </source>
</evidence>
<dbReference type="SMART" id="SM00612">
    <property type="entry name" value="Kelch"/>
    <property type="match status" value="2"/>
</dbReference>
<feature type="region of interest" description="Disordered" evidence="3">
    <location>
        <begin position="1"/>
        <end position="22"/>
    </location>
</feature>
<dbReference type="PANTHER" id="PTHR24412:SF172">
    <property type="entry name" value="KELCH-LIKE PROTEIN 10"/>
    <property type="match status" value="1"/>
</dbReference>
<evidence type="ECO:0008006" key="6">
    <source>
        <dbReference type="Google" id="ProtNLM"/>
    </source>
</evidence>
<dbReference type="EMBL" id="JABSTR010000001">
    <property type="protein sequence ID" value="KAH9360803.1"/>
    <property type="molecule type" value="Genomic_DNA"/>
</dbReference>
<dbReference type="OrthoDB" id="45365at2759"/>
<organism evidence="4 5">
    <name type="scientific">Haemaphysalis longicornis</name>
    <name type="common">Bush tick</name>
    <dbReference type="NCBI Taxonomy" id="44386"/>
    <lineage>
        <taxon>Eukaryota</taxon>
        <taxon>Metazoa</taxon>
        <taxon>Ecdysozoa</taxon>
        <taxon>Arthropoda</taxon>
        <taxon>Chelicerata</taxon>
        <taxon>Arachnida</taxon>
        <taxon>Acari</taxon>
        <taxon>Parasitiformes</taxon>
        <taxon>Ixodida</taxon>
        <taxon>Ixodoidea</taxon>
        <taxon>Ixodidae</taxon>
        <taxon>Haemaphysalinae</taxon>
        <taxon>Haemaphysalis</taxon>
    </lineage>
</organism>
<feature type="region of interest" description="Disordered" evidence="3">
    <location>
        <begin position="90"/>
        <end position="119"/>
    </location>
</feature>
<dbReference type="SUPFAM" id="SSF117281">
    <property type="entry name" value="Kelch motif"/>
    <property type="match status" value="1"/>
</dbReference>
<dbReference type="PANTHER" id="PTHR24412">
    <property type="entry name" value="KELCH PROTEIN"/>
    <property type="match status" value="1"/>
</dbReference>
<reference evidence="4 5" key="1">
    <citation type="journal article" date="2020" name="Cell">
        <title>Large-Scale Comparative Analyses of Tick Genomes Elucidate Their Genetic Diversity and Vector Capacities.</title>
        <authorList>
            <consortium name="Tick Genome and Microbiome Consortium (TIGMIC)"/>
            <person name="Jia N."/>
            <person name="Wang J."/>
            <person name="Shi W."/>
            <person name="Du L."/>
            <person name="Sun Y."/>
            <person name="Zhan W."/>
            <person name="Jiang J.F."/>
            <person name="Wang Q."/>
            <person name="Zhang B."/>
            <person name="Ji P."/>
            <person name="Bell-Sakyi L."/>
            <person name="Cui X.M."/>
            <person name="Yuan T.T."/>
            <person name="Jiang B.G."/>
            <person name="Yang W.F."/>
            <person name="Lam T.T."/>
            <person name="Chang Q.C."/>
            <person name="Ding S.J."/>
            <person name="Wang X.J."/>
            <person name="Zhu J.G."/>
            <person name="Ruan X.D."/>
            <person name="Zhao L."/>
            <person name="Wei J.T."/>
            <person name="Ye R.Z."/>
            <person name="Que T.C."/>
            <person name="Du C.H."/>
            <person name="Zhou Y.H."/>
            <person name="Cheng J.X."/>
            <person name="Dai P.F."/>
            <person name="Guo W.B."/>
            <person name="Han X.H."/>
            <person name="Huang E.J."/>
            <person name="Li L.F."/>
            <person name="Wei W."/>
            <person name="Gao Y.C."/>
            <person name="Liu J.Z."/>
            <person name="Shao H.Z."/>
            <person name="Wang X."/>
            <person name="Wang C.C."/>
            <person name="Yang T.C."/>
            <person name="Huo Q.B."/>
            <person name="Li W."/>
            <person name="Chen H.Y."/>
            <person name="Chen S.E."/>
            <person name="Zhou L.G."/>
            <person name="Ni X.B."/>
            <person name="Tian J.H."/>
            <person name="Sheng Y."/>
            <person name="Liu T."/>
            <person name="Pan Y.S."/>
            <person name="Xia L.Y."/>
            <person name="Li J."/>
            <person name="Zhao F."/>
            <person name="Cao W.C."/>
        </authorList>
    </citation>
    <scope>NUCLEOTIDE SEQUENCE [LARGE SCALE GENOMIC DNA]</scope>
    <source>
        <strain evidence="4">HaeL-2018</strain>
    </source>
</reference>
<evidence type="ECO:0000313" key="5">
    <source>
        <dbReference type="Proteomes" id="UP000821853"/>
    </source>
</evidence>
<comment type="caution">
    <text evidence="4">The sequence shown here is derived from an EMBL/GenBank/DDBJ whole genome shotgun (WGS) entry which is preliminary data.</text>
</comment>
<dbReference type="Proteomes" id="UP000821853">
    <property type="component" value="Chromosome 1"/>
</dbReference>
<name>A0A9J6FD40_HAELO</name>
<feature type="compositionally biased region" description="Polar residues" evidence="3">
    <location>
        <begin position="96"/>
        <end position="114"/>
    </location>
</feature>
<dbReference type="Gene3D" id="2.120.10.80">
    <property type="entry name" value="Kelch-type beta propeller"/>
    <property type="match status" value="1"/>
</dbReference>
<dbReference type="InterPro" id="IPR006652">
    <property type="entry name" value="Kelch_1"/>
</dbReference>
<dbReference type="SUPFAM" id="SSF54695">
    <property type="entry name" value="POZ domain"/>
    <property type="match status" value="1"/>
</dbReference>
<dbReference type="InterPro" id="IPR011333">
    <property type="entry name" value="SKP1/BTB/POZ_sf"/>
</dbReference>
<keyword evidence="1" id="KW-0880">Kelch repeat</keyword>
<keyword evidence="2" id="KW-0677">Repeat</keyword>
<evidence type="ECO:0000256" key="3">
    <source>
        <dbReference type="SAM" id="MobiDB-lite"/>
    </source>
</evidence>
<gene>
    <name evidence="4" type="ORF">HPB48_002835</name>
</gene>
<evidence type="ECO:0000256" key="2">
    <source>
        <dbReference type="ARBA" id="ARBA00022737"/>
    </source>
</evidence>
<evidence type="ECO:0000313" key="4">
    <source>
        <dbReference type="EMBL" id="KAH9360803.1"/>
    </source>
</evidence>
<sequence length="414" mass="46068">MDPAAGGDVQETGTRKETGAASIPARRLFRDARRMPKPAHEVVAHPEPALNTTRRAREHYDVVFQTTDGAESRAHRLLVTSRFPGCGTFFARKNKTPNTVGSKAQSPPSQQEGGRQNRPEGRAVTVICVSDLSLEMLEIVIDVAYRVPLSEHVGPHNVREVLKVAETLSIAENRDPFIQVLKEKVVVGSFIGSYQLTFSIYRSAKVDRVWNDPQAQADRSAVEFLDLVKTVLALREMHGYNFSESCLVQPRVPKGILSRFGSWTDSASNDRITYNCSSRRWQALADQRKPRSDRHGVAVLVKLVYIVCGLNGRDYPSVACLDEARKKWTVQANINMVRCYVSVAVLDEHLGGFDGRRRTASCERYDPSRNQWGRAASMHEIQSNASAGAPLEESTSWVASRVFRSSTPSRATTQ</sequence>
<protein>
    <recommendedName>
        <fullName evidence="6">BTB domain-containing protein</fullName>
    </recommendedName>
</protein>
<keyword evidence="5" id="KW-1185">Reference proteome</keyword>